<gene>
    <name evidence="1" type="ORF">SAMN02745181_3788</name>
</gene>
<dbReference type="OrthoDB" id="878209at2"/>
<name>A0A1M6SCM8_9BACT</name>
<accession>A0A1M6SCM8</accession>
<dbReference type="Proteomes" id="UP000184510">
    <property type="component" value="Unassembled WGS sequence"/>
</dbReference>
<dbReference type="EMBL" id="FQYR01000009">
    <property type="protein sequence ID" value="SHK42416.1"/>
    <property type="molecule type" value="Genomic_DNA"/>
</dbReference>
<reference evidence="1 2" key="1">
    <citation type="submission" date="2016-11" db="EMBL/GenBank/DDBJ databases">
        <authorList>
            <person name="Jaros S."/>
            <person name="Januszkiewicz K."/>
            <person name="Wedrychowicz H."/>
        </authorList>
    </citation>
    <scope>NUCLEOTIDE SEQUENCE [LARGE SCALE GENOMIC DNA]</scope>
    <source>
        <strain evidence="1 2">DSM 18772</strain>
    </source>
</reference>
<proteinExistence type="predicted"/>
<dbReference type="AlphaFoldDB" id="A0A1M6SCM8"/>
<dbReference type="InParanoid" id="A0A1M6SCM8"/>
<organism evidence="1 2">
    <name type="scientific">Rubritalea squalenifaciens DSM 18772</name>
    <dbReference type="NCBI Taxonomy" id="1123071"/>
    <lineage>
        <taxon>Bacteria</taxon>
        <taxon>Pseudomonadati</taxon>
        <taxon>Verrucomicrobiota</taxon>
        <taxon>Verrucomicrobiia</taxon>
        <taxon>Verrucomicrobiales</taxon>
        <taxon>Rubritaleaceae</taxon>
        <taxon>Rubritalea</taxon>
    </lineage>
</organism>
<dbReference type="RefSeq" id="WP_143185325.1">
    <property type="nucleotide sequence ID" value="NZ_FQYR01000009.1"/>
</dbReference>
<protein>
    <submittedName>
        <fullName evidence="1">Uncharacterized protein</fullName>
    </submittedName>
</protein>
<sequence>MDGKLSELVPQLLAAATKPENINFNGTLVYALGKFDCSAYFPQLVEISVSHGYEACMEAMCAIDEQNVHPTQDQLDQAESILQQAANTNLLPHQKEALQLITTRFYESSRFNKALDPFQR</sequence>
<evidence type="ECO:0000313" key="2">
    <source>
        <dbReference type="Proteomes" id="UP000184510"/>
    </source>
</evidence>
<evidence type="ECO:0000313" key="1">
    <source>
        <dbReference type="EMBL" id="SHK42416.1"/>
    </source>
</evidence>
<keyword evidence="2" id="KW-1185">Reference proteome</keyword>